<dbReference type="Proteomes" id="UP000786811">
    <property type="component" value="Unassembled WGS sequence"/>
</dbReference>
<gene>
    <name evidence="1" type="ORF">HICCMSTLAB_LOCUS1178</name>
</gene>
<organism evidence="1 2">
    <name type="scientific">Cotesia congregata</name>
    <name type="common">Parasitoid wasp</name>
    <name type="synonym">Apanteles congregatus</name>
    <dbReference type="NCBI Taxonomy" id="51543"/>
    <lineage>
        <taxon>Eukaryota</taxon>
        <taxon>Metazoa</taxon>
        <taxon>Ecdysozoa</taxon>
        <taxon>Arthropoda</taxon>
        <taxon>Hexapoda</taxon>
        <taxon>Insecta</taxon>
        <taxon>Pterygota</taxon>
        <taxon>Neoptera</taxon>
        <taxon>Endopterygota</taxon>
        <taxon>Hymenoptera</taxon>
        <taxon>Apocrita</taxon>
        <taxon>Ichneumonoidea</taxon>
        <taxon>Braconidae</taxon>
        <taxon>Microgastrinae</taxon>
        <taxon>Cotesia</taxon>
    </lineage>
</organism>
<name>A0A8J2H5M6_COTCN</name>
<evidence type="ECO:0000313" key="1">
    <source>
        <dbReference type="EMBL" id="CAG5074967.1"/>
    </source>
</evidence>
<keyword evidence="2" id="KW-1185">Reference proteome</keyword>
<comment type="caution">
    <text evidence="1">The sequence shown here is derived from an EMBL/GenBank/DDBJ whole genome shotgun (WGS) entry which is preliminary data.</text>
</comment>
<accession>A0A8J2H5M6</accession>
<dbReference type="AlphaFoldDB" id="A0A8J2H5M6"/>
<dbReference type="EMBL" id="CAJNRD030001116">
    <property type="protein sequence ID" value="CAG5074967.1"/>
    <property type="molecule type" value="Genomic_DNA"/>
</dbReference>
<evidence type="ECO:0000313" key="2">
    <source>
        <dbReference type="Proteomes" id="UP000786811"/>
    </source>
</evidence>
<proteinExistence type="predicted"/>
<sequence length="167" mass="18984">MKLSVLILRINTEIHLEYELNPPISLRVVAKLYFSNKIYPRLIINNSISKIHPDQTSTVSLVFNSGTFSTLFLISKLLSQSELGFPWIPHKLKLQKSARFWSAPRWNGFPCLKCSYLPAFILSLVVIPRTIIWYSWHISSAPTHKECRPVLAAIHITQASQVAAATK</sequence>
<reference evidence="1" key="1">
    <citation type="submission" date="2021-04" db="EMBL/GenBank/DDBJ databases">
        <authorList>
            <person name="Chebbi M.A.C M."/>
        </authorList>
    </citation>
    <scope>NUCLEOTIDE SEQUENCE</scope>
</reference>
<protein>
    <submittedName>
        <fullName evidence="1">Uncharacterized protein</fullName>
    </submittedName>
</protein>